<evidence type="ECO:0000256" key="1">
    <source>
        <dbReference type="SAM" id="MobiDB-lite"/>
    </source>
</evidence>
<keyword evidence="3" id="KW-1185">Reference proteome</keyword>
<gene>
    <name evidence="2" type="ORF">E3202_07860</name>
</gene>
<accession>A0A506UM23</accession>
<evidence type="ECO:0000313" key="2">
    <source>
        <dbReference type="EMBL" id="TPW34391.1"/>
    </source>
</evidence>
<evidence type="ECO:0000313" key="3">
    <source>
        <dbReference type="Proteomes" id="UP000315037"/>
    </source>
</evidence>
<proteinExistence type="predicted"/>
<feature type="region of interest" description="Disordered" evidence="1">
    <location>
        <begin position="103"/>
        <end position="126"/>
    </location>
</feature>
<dbReference type="RefSeq" id="WP_165600976.1">
    <property type="nucleotide sequence ID" value="NZ_SORZ01000002.1"/>
</dbReference>
<organism evidence="2 3">
    <name type="scientific">Oecophyllibacter saccharovorans</name>
    <dbReference type="NCBI Taxonomy" id="2558360"/>
    <lineage>
        <taxon>Bacteria</taxon>
        <taxon>Pseudomonadati</taxon>
        <taxon>Pseudomonadota</taxon>
        <taxon>Alphaproteobacteria</taxon>
        <taxon>Acetobacterales</taxon>
        <taxon>Acetobacteraceae</taxon>
        <taxon>Oecophyllibacter</taxon>
    </lineage>
</organism>
<dbReference type="Proteomes" id="UP000315037">
    <property type="component" value="Unassembled WGS sequence"/>
</dbReference>
<name>A0A506UM23_9PROT</name>
<dbReference type="EMBL" id="SORZ01000002">
    <property type="protein sequence ID" value="TPW34391.1"/>
    <property type="molecule type" value="Genomic_DNA"/>
</dbReference>
<comment type="caution">
    <text evidence="2">The sequence shown here is derived from an EMBL/GenBank/DDBJ whole genome shotgun (WGS) entry which is preliminary data.</text>
</comment>
<dbReference type="AlphaFoldDB" id="A0A506UM23"/>
<protein>
    <submittedName>
        <fullName evidence="2">Uncharacterized protein</fullName>
    </submittedName>
</protein>
<sequence>MTHLPTPTPQPAPPSPSSPRLWGRRILGWLAQPTTQISLSMLIGAVAGDYWDVIDSNLASTLALAALPGLLSCGLDRRHVDARTMSLTQGAVVAAMHSLAHHGRGALPPTGQYDLGQTQETPHHEP</sequence>
<reference evidence="2 3" key="1">
    <citation type="submission" date="2019-03" db="EMBL/GenBank/DDBJ databases">
        <title>The complete genome sequence of Neokomagataea sp. Jb2 NBRC113641.</title>
        <authorList>
            <person name="Chua K.-O."/>
            <person name="Chan K.-G."/>
            <person name="See-Too W.-S."/>
        </authorList>
    </citation>
    <scope>NUCLEOTIDE SEQUENCE [LARGE SCALE GENOMIC DNA]</scope>
    <source>
        <strain evidence="2 3">Jb2</strain>
    </source>
</reference>